<proteinExistence type="predicted"/>
<reference evidence="1" key="2">
    <citation type="journal article" date="2023" name="BMC Genomics">
        <title>Pest status, molecular evolution, and epigenetic factors derived from the genome assembly of Frankliniella fusca, a thysanopteran phytovirus vector.</title>
        <authorList>
            <person name="Catto M.A."/>
            <person name="Labadie P.E."/>
            <person name="Jacobson A.L."/>
            <person name="Kennedy G.G."/>
            <person name="Srinivasan R."/>
            <person name="Hunt B.G."/>
        </authorList>
    </citation>
    <scope>NUCLEOTIDE SEQUENCE</scope>
    <source>
        <strain evidence="1">PL_HMW_Pooled</strain>
    </source>
</reference>
<dbReference type="AlphaFoldDB" id="A0AAE1LQA9"/>
<gene>
    <name evidence="1" type="ORF">KUF71_016055</name>
</gene>
<keyword evidence="2" id="KW-1185">Reference proteome</keyword>
<reference evidence="1" key="1">
    <citation type="submission" date="2021-07" db="EMBL/GenBank/DDBJ databases">
        <authorList>
            <person name="Catto M.A."/>
            <person name="Jacobson A."/>
            <person name="Kennedy G."/>
            <person name="Labadie P."/>
            <person name="Hunt B.G."/>
            <person name="Srinivasan R."/>
        </authorList>
    </citation>
    <scope>NUCLEOTIDE SEQUENCE</scope>
    <source>
        <strain evidence="1">PL_HMW_Pooled</strain>
        <tissue evidence="1">Head</tissue>
    </source>
</reference>
<protein>
    <submittedName>
        <fullName evidence="1">Nuclear transport factor 2</fullName>
    </submittedName>
</protein>
<accession>A0AAE1LQA9</accession>
<dbReference type="PROSITE" id="PS51257">
    <property type="entry name" value="PROKAR_LIPOPROTEIN"/>
    <property type="match status" value="1"/>
</dbReference>
<evidence type="ECO:0000313" key="2">
    <source>
        <dbReference type="Proteomes" id="UP001219518"/>
    </source>
</evidence>
<comment type="caution">
    <text evidence="1">The sequence shown here is derived from an EMBL/GenBank/DDBJ whole genome shotgun (WGS) entry which is preliminary data.</text>
</comment>
<name>A0AAE1LQA9_9NEOP</name>
<evidence type="ECO:0000313" key="1">
    <source>
        <dbReference type="EMBL" id="KAK3927770.1"/>
    </source>
</evidence>
<organism evidence="1 2">
    <name type="scientific">Frankliniella fusca</name>
    <dbReference type="NCBI Taxonomy" id="407009"/>
    <lineage>
        <taxon>Eukaryota</taxon>
        <taxon>Metazoa</taxon>
        <taxon>Ecdysozoa</taxon>
        <taxon>Arthropoda</taxon>
        <taxon>Hexapoda</taxon>
        <taxon>Insecta</taxon>
        <taxon>Pterygota</taxon>
        <taxon>Neoptera</taxon>
        <taxon>Paraneoptera</taxon>
        <taxon>Thysanoptera</taxon>
        <taxon>Terebrantia</taxon>
        <taxon>Thripoidea</taxon>
        <taxon>Thripidae</taxon>
        <taxon>Frankliniella</taxon>
    </lineage>
</organism>
<sequence>MPFAVKTSLSACSTFSCRCPALRAVKGDLLACRRKRQVLNLDTSVATTLTMKTLPSDGAVFNFHDFFSL</sequence>
<dbReference type="EMBL" id="JAHWGI010001301">
    <property type="protein sequence ID" value="KAK3927770.1"/>
    <property type="molecule type" value="Genomic_DNA"/>
</dbReference>
<dbReference type="Proteomes" id="UP001219518">
    <property type="component" value="Unassembled WGS sequence"/>
</dbReference>